<name>A0ABT2RWD2_9FIRM</name>
<dbReference type="EMBL" id="JAOQKC010000007">
    <property type="protein sequence ID" value="MCU6696596.1"/>
    <property type="molecule type" value="Genomic_DNA"/>
</dbReference>
<comment type="caution">
    <text evidence="1">The sequence shown here is derived from an EMBL/GenBank/DDBJ whole genome shotgun (WGS) entry which is preliminary data.</text>
</comment>
<proteinExistence type="predicted"/>
<reference evidence="1 2" key="1">
    <citation type="journal article" date="2021" name="ISME Commun">
        <title>Automated analysis of genomic sequences facilitates high-throughput and comprehensive description of bacteria.</title>
        <authorList>
            <person name="Hitch T.C.A."/>
        </authorList>
    </citation>
    <scope>NUCLEOTIDE SEQUENCE [LARGE SCALE GENOMIC DNA]</scope>
    <source>
        <strain evidence="1 2">Sanger_04</strain>
    </source>
</reference>
<keyword evidence="2" id="KW-1185">Reference proteome</keyword>
<gene>
    <name evidence="1" type="ORF">OCV63_06760</name>
</gene>
<dbReference type="Proteomes" id="UP001652461">
    <property type="component" value="Unassembled WGS sequence"/>
</dbReference>
<organism evidence="1 2">
    <name type="scientific">Laedolimicola ammoniilytica</name>
    <dbReference type="NCBI Taxonomy" id="2981771"/>
    <lineage>
        <taxon>Bacteria</taxon>
        <taxon>Bacillati</taxon>
        <taxon>Bacillota</taxon>
        <taxon>Clostridia</taxon>
        <taxon>Lachnospirales</taxon>
        <taxon>Lachnospiraceae</taxon>
        <taxon>Laedolimicola</taxon>
    </lineage>
</organism>
<accession>A0ABT2RWD2</accession>
<evidence type="ECO:0000313" key="2">
    <source>
        <dbReference type="Proteomes" id="UP001652461"/>
    </source>
</evidence>
<protein>
    <submittedName>
        <fullName evidence="1">Uncharacterized protein</fullName>
    </submittedName>
</protein>
<evidence type="ECO:0000313" key="1">
    <source>
        <dbReference type="EMBL" id="MCU6696596.1"/>
    </source>
</evidence>
<dbReference type="RefSeq" id="WP_158363019.1">
    <property type="nucleotide sequence ID" value="NZ_JAOQKC010000007.1"/>
</dbReference>
<sequence length="225" mass="25960">MIRMKIAFALRLVDDYSGKDIRKNSFLFSIGERIVHPVEKENGLYIFLEPQEAVTRVHLEGPDYHPCTVQVEKKHLSPEEPVAEVRMYRRPGRGGCEYLEGQLPKEDAPFPRKVCFLREKPTGLTFRELRRIGEEYWFLFQGFTREDLTGKPCMLENRGEFFPFVIMEKRGINEYRVEPEEKPPEQLEKGGALVRIYRTVTDQNGAYAIPVGPGEGKEAGKVIPL</sequence>